<accession>A0A7C6A7I2</accession>
<dbReference type="InterPro" id="IPR045324">
    <property type="entry name" value="Small_multidrug_res"/>
</dbReference>
<evidence type="ECO:0000256" key="8">
    <source>
        <dbReference type="RuleBase" id="RU003942"/>
    </source>
</evidence>
<feature type="transmembrane region" description="Helical" evidence="9">
    <location>
        <begin position="29"/>
        <end position="49"/>
    </location>
</feature>
<comment type="subcellular location">
    <subcellularLocation>
        <location evidence="1 8">Cell membrane</location>
        <topology evidence="1 8">Multi-pass membrane protein</topology>
    </subcellularLocation>
</comment>
<evidence type="ECO:0000313" key="10">
    <source>
        <dbReference type="EMBL" id="HHS48939.1"/>
    </source>
</evidence>
<dbReference type="EMBL" id="DRZX01000180">
    <property type="protein sequence ID" value="HHS48939.1"/>
    <property type="molecule type" value="Genomic_DNA"/>
</dbReference>
<sequence>MGWVYLAVAILFEVGGTTSMRLSNGFTKLLPSVSLFVCYAVSFVFATMAMKYLKLAVVYAVWSGVGIVATVLVGLTFFHERINSIEVLGIILILAGSVILRVA</sequence>
<gene>
    <name evidence="10" type="ORF">ENM99_03650</name>
</gene>
<feature type="transmembrane region" description="Helical" evidence="9">
    <location>
        <begin position="56"/>
        <end position="78"/>
    </location>
</feature>
<dbReference type="PANTHER" id="PTHR30561">
    <property type="entry name" value="SMR FAMILY PROTON-DEPENDENT DRUG EFFLUX TRANSPORTER SUGE"/>
    <property type="match status" value="1"/>
</dbReference>
<keyword evidence="4 8" id="KW-0812">Transmembrane</keyword>
<proteinExistence type="inferred from homology"/>
<comment type="caution">
    <text evidence="10">The sequence shown here is derived from an EMBL/GenBank/DDBJ whole genome shotgun (WGS) entry which is preliminary data.</text>
</comment>
<keyword evidence="3" id="KW-1003">Cell membrane</keyword>
<feature type="transmembrane region" description="Helical" evidence="9">
    <location>
        <begin position="84"/>
        <end position="102"/>
    </location>
</feature>
<dbReference type="SUPFAM" id="SSF103481">
    <property type="entry name" value="Multidrug resistance efflux transporter EmrE"/>
    <property type="match status" value="1"/>
</dbReference>
<evidence type="ECO:0000256" key="2">
    <source>
        <dbReference type="ARBA" id="ARBA00022448"/>
    </source>
</evidence>
<dbReference type="AlphaFoldDB" id="A0A7C6A7I2"/>
<dbReference type="PANTHER" id="PTHR30561:SF1">
    <property type="entry name" value="MULTIDRUG TRANSPORTER EMRE"/>
    <property type="match status" value="1"/>
</dbReference>
<keyword evidence="2" id="KW-0813">Transport</keyword>
<dbReference type="InterPro" id="IPR037185">
    <property type="entry name" value="EmrE-like"/>
</dbReference>
<dbReference type="Proteomes" id="UP000886400">
    <property type="component" value="Unassembled WGS sequence"/>
</dbReference>
<dbReference type="Pfam" id="PF00893">
    <property type="entry name" value="Multi_Drug_Res"/>
    <property type="match status" value="1"/>
</dbReference>
<keyword evidence="5 9" id="KW-1133">Transmembrane helix</keyword>
<evidence type="ECO:0000256" key="5">
    <source>
        <dbReference type="ARBA" id="ARBA00022989"/>
    </source>
</evidence>
<evidence type="ECO:0000256" key="4">
    <source>
        <dbReference type="ARBA" id="ARBA00022692"/>
    </source>
</evidence>
<keyword evidence="6 9" id="KW-0472">Membrane</keyword>
<dbReference type="InterPro" id="IPR000390">
    <property type="entry name" value="Small_drug/metabolite_transptr"/>
</dbReference>
<evidence type="ECO:0000256" key="9">
    <source>
        <dbReference type="SAM" id="Phobius"/>
    </source>
</evidence>
<evidence type="ECO:0000256" key="3">
    <source>
        <dbReference type="ARBA" id="ARBA00022475"/>
    </source>
</evidence>
<organism evidence="10">
    <name type="scientific">Desulfurella acetivorans</name>
    <dbReference type="NCBI Taxonomy" id="33002"/>
    <lineage>
        <taxon>Bacteria</taxon>
        <taxon>Pseudomonadati</taxon>
        <taxon>Campylobacterota</taxon>
        <taxon>Desulfurellia</taxon>
        <taxon>Desulfurellales</taxon>
        <taxon>Desulfurellaceae</taxon>
        <taxon>Desulfurella</taxon>
    </lineage>
</organism>
<dbReference type="FunFam" id="1.10.3730.20:FF:000001">
    <property type="entry name" value="Quaternary ammonium compound resistance transporter SugE"/>
    <property type="match status" value="1"/>
</dbReference>
<protein>
    <submittedName>
        <fullName evidence="10">Multidrug efflux SMR transporter</fullName>
    </submittedName>
</protein>
<evidence type="ECO:0000256" key="1">
    <source>
        <dbReference type="ARBA" id="ARBA00004651"/>
    </source>
</evidence>
<dbReference type="GO" id="GO:0005886">
    <property type="term" value="C:plasma membrane"/>
    <property type="evidence" value="ECO:0007669"/>
    <property type="project" value="UniProtKB-SubCell"/>
</dbReference>
<name>A0A7C6A7I2_DESAE</name>
<reference evidence="10" key="1">
    <citation type="journal article" date="2020" name="mSystems">
        <title>Genome- and Community-Level Interaction Insights into Carbon Utilization and Element Cycling Functions of Hydrothermarchaeota in Hydrothermal Sediment.</title>
        <authorList>
            <person name="Zhou Z."/>
            <person name="Liu Y."/>
            <person name="Xu W."/>
            <person name="Pan J."/>
            <person name="Luo Z.H."/>
            <person name="Li M."/>
        </authorList>
    </citation>
    <scope>NUCLEOTIDE SEQUENCE [LARGE SCALE GENOMIC DNA]</scope>
    <source>
        <strain evidence="10">SpSt-1135</strain>
    </source>
</reference>
<comment type="similarity">
    <text evidence="7 8">Belongs to the drug/metabolite transporter (DMT) superfamily. Small multidrug resistance (SMR) (TC 2.A.7.1) family.</text>
</comment>
<dbReference type="GO" id="GO:0022857">
    <property type="term" value="F:transmembrane transporter activity"/>
    <property type="evidence" value="ECO:0007669"/>
    <property type="project" value="InterPro"/>
</dbReference>
<evidence type="ECO:0000256" key="7">
    <source>
        <dbReference type="ARBA" id="ARBA00038032"/>
    </source>
</evidence>
<dbReference type="Gene3D" id="1.10.3730.20">
    <property type="match status" value="1"/>
</dbReference>
<dbReference type="GO" id="GO:1990961">
    <property type="term" value="P:xenobiotic detoxification by transmembrane export across the plasma membrane"/>
    <property type="evidence" value="ECO:0007669"/>
    <property type="project" value="UniProtKB-ARBA"/>
</dbReference>
<evidence type="ECO:0000256" key="6">
    <source>
        <dbReference type="ARBA" id="ARBA00023136"/>
    </source>
</evidence>